<dbReference type="STRING" id="1801997.A3J64_03325"/>
<dbReference type="Proteomes" id="UP000177061">
    <property type="component" value="Unassembled WGS sequence"/>
</dbReference>
<keyword evidence="1" id="KW-0812">Transmembrane</keyword>
<evidence type="ECO:0000256" key="1">
    <source>
        <dbReference type="SAM" id="Phobius"/>
    </source>
</evidence>
<dbReference type="Gene3D" id="3.30.700.10">
    <property type="entry name" value="Glycoprotein, Type 4 Pilin"/>
    <property type="match status" value="1"/>
</dbReference>
<dbReference type="InterPro" id="IPR012902">
    <property type="entry name" value="N_methyl_site"/>
</dbReference>
<dbReference type="NCBIfam" id="TIGR02532">
    <property type="entry name" value="IV_pilin_GFxxxE"/>
    <property type="match status" value="1"/>
</dbReference>
<dbReference type="AlphaFoldDB" id="A0A1G2FF87"/>
<evidence type="ECO:0000313" key="2">
    <source>
        <dbReference type="EMBL" id="OGZ36734.1"/>
    </source>
</evidence>
<dbReference type="EMBL" id="MHNB01000022">
    <property type="protein sequence ID" value="OGZ36734.1"/>
    <property type="molecule type" value="Genomic_DNA"/>
</dbReference>
<gene>
    <name evidence="2" type="ORF">A3J64_03325</name>
</gene>
<dbReference type="SUPFAM" id="SSF54523">
    <property type="entry name" value="Pili subunits"/>
    <property type="match status" value="1"/>
</dbReference>
<protein>
    <recommendedName>
        <fullName evidence="4">Prepilin-type N-terminal cleavage/methylation domain-containing protein</fullName>
    </recommendedName>
</protein>
<dbReference type="Pfam" id="PF07963">
    <property type="entry name" value="N_methyl"/>
    <property type="match status" value="1"/>
</dbReference>
<sequence>MNNEQRTVNKKSKGFTLIELLIAIAVFAMTMTGVVMVFIRAIEGQRKTASLQEVQENGRFIMEMMAKEIRMSTINSSGGENQTLDITAHKATGDESVVYALSGGQILRNGQAITSGKIQVNQLKFYINKGSGAQDMATVVLTLEDKEQKIEEQAKINLETTISSRAY</sequence>
<evidence type="ECO:0000313" key="3">
    <source>
        <dbReference type="Proteomes" id="UP000177061"/>
    </source>
</evidence>
<keyword evidence="1" id="KW-0472">Membrane</keyword>
<comment type="caution">
    <text evidence="2">The sequence shown here is derived from an EMBL/GenBank/DDBJ whole genome shotgun (WGS) entry which is preliminary data.</text>
</comment>
<accession>A0A1G2FF87</accession>
<organism evidence="2 3">
    <name type="scientific">Candidatus Portnoybacteria bacterium RIFCSPHIGHO2_12_FULL_38_9</name>
    <dbReference type="NCBI Taxonomy" id="1801997"/>
    <lineage>
        <taxon>Bacteria</taxon>
        <taxon>Candidatus Portnoyibacteriota</taxon>
    </lineage>
</organism>
<proteinExistence type="predicted"/>
<dbReference type="PROSITE" id="PS00409">
    <property type="entry name" value="PROKAR_NTER_METHYL"/>
    <property type="match status" value="1"/>
</dbReference>
<feature type="transmembrane region" description="Helical" evidence="1">
    <location>
        <begin position="20"/>
        <end position="42"/>
    </location>
</feature>
<name>A0A1G2FF87_9BACT</name>
<evidence type="ECO:0008006" key="4">
    <source>
        <dbReference type="Google" id="ProtNLM"/>
    </source>
</evidence>
<reference evidence="2 3" key="1">
    <citation type="journal article" date="2016" name="Nat. Commun.">
        <title>Thousands of microbial genomes shed light on interconnected biogeochemical processes in an aquifer system.</title>
        <authorList>
            <person name="Anantharaman K."/>
            <person name="Brown C.T."/>
            <person name="Hug L.A."/>
            <person name="Sharon I."/>
            <person name="Castelle C.J."/>
            <person name="Probst A.J."/>
            <person name="Thomas B.C."/>
            <person name="Singh A."/>
            <person name="Wilkins M.J."/>
            <person name="Karaoz U."/>
            <person name="Brodie E.L."/>
            <person name="Williams K.H."/>
            <person name="Hubbard S.S."/>
            <person name="Banfield J.F."/>
        </authorList>
    </citation>
    <scope>NUCLEOTIDE SEQUENCE [LARGE SCALE GENOMIC DNA]</scope>
</reference>
<keyword evidence="1" id="KW-1133">Transmembrane helix</keyword>
<dbReference type="InterPro" id="IPR045584">
    <property type="entry name" value="Pilin-like"/>
</dbReference>